<dbReference type="EMBL" id="BDIP01001211">
    <property type="protein sequence ID" value="GCA62708.1"/>
    <property type="molecule type" value="Genomic_DNA"/>
</dbReference>
<dbReference type="PANTHER" id="PTHR46377">
    <property type="entry name" value="DUAL SPECIFICITY PROTEIN PHOSPHATASE 19"/>
    <property type="match status" value="1"/>
</dbReference>
<organism evidence="10 11">
    <name type="scientific">Kipferlia bialata</name>
    <dbReference type="NCBI Taxonomy" id="797122"/>
    <lineage>
        <taxon>Eukaryota</taxon>
        <taxon>Metamonada</taxon>
        <taxon>Carpediemonas-like organisms</taxon>
        <taxon>Kipferlia</taxon>
    </lineage>
</organism>
<keyword evidence="4" id="KW-0904">Protein phosphatase</keyword>
<dbReference type="AlphaFoldDB" id="A0A391NTZ7"/>
<sequence length="213" mass="23731">MPDPSSGHVHEISTHLYIGDRHAALDLDTLRKYGITHIVNCAKELRNYHESRPECEFTYLRVPLEDTPFERLPPVLPQALDFIESALTEGSSVLVHCNGGSSRSGSVVVAWWMRKHLCDWSEAIAACKALRSVVHPGSGFVLALRAFQSTLHGAPPVSPLTPDTVNTMAQDFADVCCCERMARGDVNPFADYDKLREWFRSRILAGVTETERP</sequence>
<comment type="catalytic activity">
    <reaction evidence="5">
        <text>O-phospho-L-seryl-[protein] + H2O = L-seryl-[protein] + phosphate</text>
        <dbReference type="Rhea" id="RHEA:20629"/>
        <dbReference type="Rhea" id="RHEA-COMP:9863"/>
        <dbReference type="Rhea" id="RHEA-COMP:11604"/>
        <dbReference type="ChEBI" id="CHEBI:15377"/>
        <dbReference type="ChEBI" id="CHEBI:29999"/>
        <dbReference type="ChEBI" id="CHEBI:43474"/>
        <dbReference type="ChEBI" id="CHEBI:83421"/>
        <dbReference type="EC" id="3.1.3.16"/>
    </reaction>
</comment>
<dbReference type="PROSITE" id="PS00383">
    <property type="entry name" value="TYR_PHOSPHATASE_1"/>
    <property type="match status" value="1"/>
</dbReference>
<comment type="caution">
    <text evidence="10">The sequence shown here is derived from an EMBL/GenBank/DDBJ whole genome shotgun (WGS) entry which is preliminary data.</text>
</comment>
<dbReference type="SMART" id="SM00195">
    <property type="entry name" value="DSPc"/>
    <property type="match status" value="1"/>
</dbReference>
<comment type="similarity">
    <text evidence="1">Belongs to the protein-tyrosine phosphatase family. Non-receptor class dual specificity subfamily.</text>
</comment>
<dbReference type="GO" id="GO:0005737">
    <property type="term" value="C:cytoplasm"/>
    <property type="evidence" value="ECO:0007669"/>
    <property type="project" value="TreeGrafter"/>
</dbReference>
<evidence type="ECO:0000259" key="9">
    <source>
        <dbReference type="PROSITE" id="PS50056"/>
    </source>
</evidence>
<dbReference type="SUPFAM" id="SSF52799">
    <property type="entry name" value="(Phosphotyrosine protein) phosphatases II"/>
    <property type="match status" value="1"/>
</dbReference>
<evidence type="ECO:0000259" key="8">
    <source>
        <dbReference type="PROSITE" id="PS50054"/>
    </source>
</evidence>
<feature type="active site" description="Phosphocysteine intermediate" evidence="7">
    <location>
        <position position="97"/>
    </location>
</feature>
<dbReference type="Pfam" id="PF00782">
    <property type="entry name" value="DSPc"/>
    <property type="match status" value="1"/>
</dbReference>
<dbReference type="GO" id="GO:0008579">
    <property type="term" value="F:JUN kinase phosphatase activity"/>
    <property type="evidence" value="ECO:0007669"/>
    <property type="project" value="TreeGrafter"/>
</dbReference>
<gene>
    <name evidence="10" type="ORF">KIPB_005257</name>
</gene>
<dbReference type="PRINTS" id="PR01908">
    <property type="entry name" value="ADSPHPHTASE"/>
</dbReference>
<name>A0A391NTZ7_9EUKA</name>
<dbReference type="EC" id="3.1.3.16" evidence="2"/>
<reference evidence="10 11" key="1">
    <citation type="journal article" date="2018" name="PLoS ONE">
        <title>The draft genome of Kipferlia bialata reveals reductive genome evolution in fornicate parasites.</title>
        <authorList>
            <person name="Tanifuji G."/>
            <person name="Takabayashi S."/>
            <person name="Kume K."/>
            <person name="Takagi M."/>
            <person name="Nakayama T."/>
            <person name="Kamikawa R."/>
            <person name="Inagaki Y."/>
            <person name="Hashimoto T."/>
        </authorList>
    </citation>
    <scope>NUCLEOTIDE SEQUENCE [LARGE SCALE GENOMIC DNA]</scope>
    <source>
        <strain evidence="10">NY0173</strain>
    </source>
</reference>
<dbReference type="OrthoDB" id="10252009at2759"/>
<accession>A0A391NTZ7</accession>
<dbReference type="PROSITE" id="PS50054">
    <property type="entry name" value="TYR_PHOSPHATASE_DUAL"/>
    <property type="match status" value="1"/>
</dbReference>
<evidence type="ECO:0000313" key="11">
    <source>
        <dbReference type="Proteomes" id="UP000265618"/>
    </source>
</evidence>
<dbReference type="InterPro" id="IPR016130">
    <property type="entry name" value="Tyr_Pase_AS"/>
</dbReference>
<evidence type="ECO:0000256" key="2">
    <source>
        <dbReference type="ARBA" id="ARBA00013081"/>
    </source>
</evidence>
<dbReference type="InterPro" id="IPR000340">
    <property type="entry name" value="Dual-sp_phosphatase_cat-dom"/>
</dbReference>
<dbReference type="CDD" id="cd14498">
    <property type="entry name" value="DSP"/>
    <property type="match status" value="1"/>
</dbReference>
<evidence type="ECO:0000313" key="10">
    <source>
        <dbReference type="EMBL" id="GCA62708.1"/>
    </source>
</evidence>
<dbReference type="Proteomes" id="UP000265618">
    <property type="component" value="Unassembled WGS sequence"/>
</dbReference>
<feature type="domain" description="Tyrosine-protein phosphatase" evidence="8">
    <location>
        <begin position="7"/>
        <end position="153"/>
    </location>
</feature>
<evidence type="ECO:0000256" key="4">
    <source>
        <dbReference type="ARBA" id="ARBA00022912"/>
    </source>
</evidence>
<dbReference type="InterPro" id="IPR029021">
    <property type="entry name" value="Prot-tyrosine_phosphatase-like"/>
</dbReference>
<dbReference type="GO" id="GO:0004722">
    <property type="term" value="F:protein serine/threonine phosphatase activity"/>
    <property type="evidence" value="ECO:0007669"/>
    <property type="project" value="UniProtKB-EC"/>
</dbReference>
<evidence type="ECO:0000256" key="1">
    <source>
        <dbReference type="ARBA" id="ARBA00008601"/>
    </source>
</evidence>
<protein>
    <recommendedName>
        <fullName evidence="2">protein-serine/threonine phosphatase</fullName>
        <ecNumber evidence="2">3.1.3.16</ecNumber>
    </recommendedName>
</protein>
<evidence type="ECO:0000256" key="6">
    <source>
        <dbReference type="ARBA" id="ARBA00048336"/>
    </source>
</evidence>
<dbReference type="Gene3D" id="3.90.190.10">
    <property type="entry name" value="Protein tyrosine phosphatase superfamily"/>
    <property type="match status" value="1"/>
</dbReference>
<keyword evidence="3" id="KW-0378">Hydrolase</keyword>
<evidence type="ECO:0000256" key="5">
    <source>
        <dbReference type="ARBA" id="ARBA00047761"/>
    </source>
</evidence>
<comment type="catalytic activity">
    <reaction evidence="6">
        <text>O-phospho-L-threonyl-[protein] + H2O = L-threonyl-[protein] + phosphate</text>
        <dbReference type="Rhea" id="RHEA:47004"/>
        <dbReference type="Rhea" id="RHEA-COMP:11060"/>
        <dbReference type="Rhea" id="RHEA-COMP:11605"/>
        <dbReference type="ChEBI" id="CHEBI:15377"/>
        <dbReference type="ChEBI" id="CHEBI:30013"/>
        <dbReference type="ChEBI" id="CHEBI:43474"/>
        <dbReference type="ChEBI" id="CHEBI:61977"/>
        <dbReference type="EC" id="3.1.3.16"/>
    </reaction>
</comment>
<dbReference type="PROSITE" id="PS50056">
    <property type="entry name" value="TYR_PHOSPHATASE_2"/>
    <property type="match status" value="1"/>
</dbReference>
<dbReference type="InterPro" id="IPR020422">
    <property type="entry name" value="TYR_PHOSPHATASE_DUAL_dom"/>
</dbReference>
<keyword evidence="11" id="KW-1185">Reference proteome</keyword>
<dbReference type="PRINTS" id="PR01909">
    <property type="entry name" value="ADSPHPHTASEA"/>
</dbReference>
<dbReference type="PANTHER" id="PTHR46377:SF1">
    <property type="entry name" value="DUAL SPECIFICITY PROTEIN PHOSPHATASE 19"/>
    <property type="match status" value="1"/>
</dbReference>
<feature type="domain" description="Tyrosine specific protein phosphatases" evidence="9">
    <location>
        <begin position="77"/>
        <end position="131"/>
    </location>
</feature>
<proteinExistence type="inferred from homology"/>
<dbReference type="InterPro" id="IPR000387">
    <property type="entry name" value="Tyr_Pase_dom"/>
</dbReference>
<dbReference type="InterPro" id="IPR020405">
    <property type="entry name" value="Atypical_DUSP_subfamA"/>
</dbReference>
<evidence type="ECO:0000256" key="7">
    <source>
        <dbReference type="PIRSR" id="PIRSR620405-1"/>
    </source>
</evidence>
<evidence type="ECO:0000256" key="3">
    <source>
        <dbReference type="ARBA" id="ARBA00022801"/>
    </source>
</evidence>